<feature type="transmembrane region" description="Helical" evidence="8">
    <location>
        <begin position="161"/>
        <end position="182"/>
    </location>
</feature>
<keyword evidence="3" id="KW-0813">Transport</keyword>
<feature type="transmembrane region" description="Helical" evidence="8">
    <location>
        <begin position="21"/>
        <end position="40"/>
    </location>
</feature>
<dbReference type="InterPro" id="IPR027470">
    <property type="entry name" value="Cation_efflux_CTD"/>
</dbReference>
<dbReference type="SUPFAM" id="SSF160240">
    <property type="entry name" value="Cation efflux protein cytoplasmic domain-like"/>
    <property type="match status" value="1"/>
</dbReference>
<dbReference type="InterPro" id="IPR027469">
    <property type="entry name" value="Cation_efflux_TMD_sf"/>
</dbReference>
<evidence type="ECO:0000313" key="12">
    <source>
        <dbReference type="Proteomes" id="UP000001868"/>
    </source>
</evidence>
<name>B4RBA2_PHEZH</name>
<sequence length="310" mass="32462">MSGMHALSPQETAALTRRVTALSVATAAVLVTIKAIAWAASGSTALLASMADSGLDLVASLVTFFAVRYAATPPDAEHRFGHGKAEAFASLMQAGLVFASAALIAREAIGDLLDPHPLQREGWAVAVMVVSIALTLALVTAQTRVLRRTSSVAVSGDRAHYFSDLASNLIVLVGIAGAALMGVNGLDAIAAIAVAALLLWGAVGVFREASAQLMDRELPDETRAEIVRLITADPRLTGVHQLRTRTSGPFVHIQMHVDLDPDLSLEAAHGVIVAAEKRLLERFPSADILIHADPRGRAEPHGGAFAEAKT</sequence>
<gene>
    <name evidence="11" type="ordered locus">PHZ_c3338</name>
</gene>
<reference evidence="11 12" key="1">
    <citation type="journal article" date="2008" name="BMC Genomics">
        <title>Complete genome of Phenylobacterium zucineum - a novel facultative intracellular bacterium isolated from human erythroleukemia cell line K562.</title>
        <authorList>
            <person name="Luo Y."/>
            <person name="Xu X."/>
            <person name="Ding Z."/>
            <person name="Liu Z."/>
            <person name="Zhang B."/>
            <person name="Yan Z."/>
            <person name="Sun J."/>
            <person name="Hu S."/>
            <person name="Hu X."/>
        </authorList>
    </citation>
    <scope>NUCLEOTIDE SEQUENCE [LARGE SCALE GENOMIC DNA]</scope>
    <source>
        <strain evidence="11 12">HLK1</strain>
    </source>
</reference>
<dbReference type="Proteomes" id="UP000001868">
    <property type="component" value="Chromosome"/>
</dbReference>
<evidence type="ECO:0000256" key="2">
    <source>
        <dbReference type="ARBA" id="ARBA00008114"/>
    </source>
</evidence>
<dbReference type="HOGENOM" id="CLU_013430_3_0_5"/>
<evidence type="ECO:0000259" key="10">
    <source>
        <dbReference type="Pfam" id="PF16916"/>
    </source>
</evidence>
<feature type="domain" description="Cation efflux protein cytoplasmic" evidence="10">
    <location>
        <begin position="218"/>
        <end position="294"/>
    </location>
</feature>
<evidence type="ECO:0000256" key="8">
    <source>
        <dbReference type="SAM" id="Phobius"/>
    </source>
</evidence>
<dbReference type="PANTHER" id="PTHR43840">
    <property type="entry name" value="MITOCHONDRIAL METAL TRANSPORTER 1-RELATED"/>
    <property type="match status" value="1"/>
</dbReference>
<evidence type="ECO:0000313" key="11">
    <source>
        <dbReference type="EMBL" id="ACG79747.1"/>
    </source>
</evidence>
<keyword evidence="12" id="KW-1185">Reference proteome</keyword>
<evidence type="ECO:0000256" key="7">
    <source>
        <dbReference type="ARBA" id="ARBA00023136"/>
    </source>
</evidence>
<dbReference type="SUPFAM" id="SSF161111">
    <property type="entry name" value="Cation efflux protein transmembrane domain-like"/>
    <property type="match status" value="1"/>
</dbReference>
<dbReference type="KEGG" id="pzu:PHZ_c3338"/>
<dbReference type="GO" id="GO:0015086">
    <property type="term" value="F:cadmium ion transmembrane transporter activity"/>
    <property type="evidence" value="ECO:0007669"/>
    <property type="project" value="TreeGrafter"/>
</dbReference>
<dbReference type="Gene3D" id="3.30.70.1350">
    <property type="entry name" value="Cation efflux protein, cytoplasmic domain"/>
    <property type="match status" value="1"/>
</dbReference>
<evidence type="ECO:0000256" key="4">
    <source>
        <dbReference type="ARBA" id="ARBA00022475"/>
    </source>
</evidence>
<feature type="transmembrane region" description="Helical" evidence="8">
    <location>
        <begin position="188"/>
        <end position="206"/>
    </location>
</feature>
<feature type="transmembrane region" description="Helical" evidence="8">
    <location>
        <begin position="122"/>
        <end position="141"/>
    </location>
</feature>
<dbReference type="STRING" id="450851.PHZ_c3338"/>
<dbReference type="Pfam" id="PF01545">
    <property type="entry name" value="Cation_efflux"/>
    <property type="match status" value="1"/>
</dbReference>
<dbReference type="GO" id="GO:0015093">
    <property type="term" value="F:ferrous iron transmembrane transporter activity"/>
    <property type="evidence" value="ECO:0007669"/>
    <property type="project" value="TreeGrafter"/>
</dbReference>
<proteinExistence type="inferred from homology"/>
<organism evidence="11 12">
    <name type="scientific">Phenylobacterium zucineum (strain HLK1)</name>
    <dbReference type="NCBI Taxonomy" id="450851"/>
    <lineage>
        <taxon>Bacteria</taxon>
        <taxon>Pseudomonadati</taxon>
        <taxon>Pseudomonadota</taxon>
        <taxon>Alphaproteobacteria</taxon>
        <taxon>Caulobacterales</taxon>
        <taxon>Caulobacteraceae</taxon>
        <taxon>Phenylobacterium</taxon>
    </lineage>
</organism>
<dbReference type="PANTHER" id="PTHR43840:SF41">
    <property type="entry name" value="CATION-EFFLUX PUMP FIEF"/>
    <property type="match status" value="1"/>
</dbReference>
<feature type="transmembrane region" description="Helical" evidence="8">
    <location>
        <begin position="88"/>
        <end position="110"/>
    </location>
</feature>
<keyword evidence="6 8" id="KW-1133">Transmembrane helix</keyword>
<dbReference type="InterPro" id="IPR050291">
    <property type="entry name" value="CDF_Transporter"/>
</dbReference>
<comment type="similarity">
    <text evidence="2">Belongs to the cation diffusion facilitator (CDF) transporter (TC 2.A.4) family.</text>
</comment>
<accession>B4RBA2</accession>
<dbReference type="GO" id="GO:0006882">
    <property type="term" value="P:intracellular zinc ion homeostasis"/>
    <property type="evidence" value="ECO:0007669"/>
    <property type="project" value="TreeGrafter"/>
</dbReference>
<evidence type="ECO:0000256" key="3">
    <source>
        <dbReference type="ARBA" id="ARBA00022448"/>
    </source>
</evidence>
<feature type="domain" description="Cation efflux protein transmembrane" evidence="9">
    <location>
        <begin position="22"/>
        <end position="214"/>
    </location>
</feature>
<dbReference type="InterPro" id="IPR036837">
    <property type="entry name" value="Cation_efflux_CTD_sf"/>
</dbReference>
<evidence type="ECO:0000256" key="6">
    <source>
        <dbReference type="ARBA" id="ARBA00022989"/>
    </source>
</evidence>
<dbReference type="Pfam" id="PF16916">
    <property type="entry name" value="ZT_dimer"/>
    <property type="match status" value="1"/>
</dbReference>
<protein>
    <submittedName>
        <fullName evidence="11">Cation efflux family protein</fullName>
    </submittedName>
</protein>
<evidence type="ECO:0000256" key="5">
    <source>
        <dbReference type="ARBA" id="ARBA00022692"/>
    </source>
</evidence>
<dbReference type="GO" id="GO:0015341">
    <property type="term" value="F:zinc efflux antiporter activity"/>
    <property type="evidence" value="ECO:0007669"/>
    <property type="project" value="TreeGrafter"/>
</dbReference>
<dbReference type="AlphaFoldDB" id="B4RBA2"/>
<keyword evidence="7 8" id="KW-0472">Membrane</keyword>
<dbReference type="EMBL" id="CP000747">
    <property type="protein sequence ID" value="ACG79747.1"/>
    <property type="molecule type" value="Genomic_DNA"/>
</dbReference>
<dbReference type="InterPro" id="IPR002524">
    <property type="entry name" value="Cation_efflux"/>
</dbReference>
<dbReference type="eggNOG" id="COG0053">
    <property type="taxonomic scope" value="Bacteria"/>
</dbReference>
<evidence type="ECO:0000259" key="9">
    <source>
        <dbReference type="Pfam" id="PF01545"/>
    </source>
</evidence>
<keyword evidence="4" id="KW-1003">Cell membrane</keyword>
<dbReference type="GO" id="GO:0005886">
    <property type="term" value="C:plasma membrane"/>
    <property type="evidence" value="ECO:0007669"/>
    <property type="project" value="TreeGrafter"/>
</dbReference>
<keyword evidence="5 8" id="KW-0812">Transmembrane</keyword>
<dbReference type="NCBIfam" id="TIGR01297">
    <property type="entry name" value="CDF"/>
    <property type="match status" value="1"/>
</dbReference>
<comment type="subcellular location">
    <subcellularLocation>
        <location evidence="1">Membrane</location>
        <topology evidence="1">Multi-pass membrane protein</topology>
    </subcellularLocation>
</comment>
<dbReference type="InterPro" id="IPR058533">
    <property type="entry name" value="Cation_efflux_TM"/>
</dbReference>
<dbReference type="RefSeq" id="WP_012523885.1">
    <property type="nucleotide sequence ID" value="NC_011144.1"/>
</dbReference>
<dbReference type="Gene3D" id="1.20.1510.10">
    <property type="entry name" value="Cation efflux protein transmembrane domain"/>
    <property type="match status" value="1"/>
</dbReference>
<evidence type="ECO:0000256" key="1">
    <source>
        <dbReference type="ARBA" id="ARBA00004141"/>
    </source>
</evidence>
<feature type="transmembrane region" description="Helical" evidence="8">
    <location>
        <begin position="46"/>
        <end position="67"/>
    </location>
</feature>